<dbReference type="Proteomes" id="UP000031196">
    <property type="component" value="Unassembled WGS sequence"/>
</dbReference>
<evidence type="ECO:0000313" key="1">
    <source>
        <dbReference type="EMBL" id="KIC69259.1"/>
    </source>
</evidence>
<gene>
    <name evidence="1" type="ORF">RM50_02715</name>
</gene>
<evidence type="ECO:0000313" key="2">
    <source>
        <dbReference type="Proteomes" id="UP000031196"/>
    </source>
</evidence>
<organism evidence="1 2">
    <name type="scientific">Pseudarthrobacter phenanthrenivorans</name>
    <name type="common">Arthrobacter phenanthrenivorans</name>
    <dbReference type="NCBI Taxonomy" id="361575"/>
    <lineage>
        <taxon>Bacteria</taxon>
        <taxon>Bacillati</taxon>
        <taxon>Actinomycetota</taxon>
        <taxon>Actinomycetes</taxon>
        <taxon>Micrococcales</taxon>
        <taxon>Micrococcaceae</taxon>
        <taxon>Pseudarthrobacter</taxon>
    </lineage>
</organism>
<comment type="caution">
    <text evidence="1">The sequence shown here is derived from an EMBL/GenBank/DDBJ whole genome shotgun (WGS) entry which is preliminary data.</text>
</comment>
<sequence length="83" mass="8935">MAGDLQRASRSWARCEMTEGTCAVRFVTKPAVRMLAGDAELLGEEVCCIFRPSIGNCDHALKRECISAVVHAAAVSPGSQEIR</sequence>
<protein>
    <submittedName>
        <fullName evidence="1">Uncharacterized protein</fullName>
    </submittedName>
</protein>
<accession>A0A0B4D7H0</accession>
<dbReference type="EMBL" id="JWTB01000005">
    <property type="protein sequence ID" value="KIC69259.1"/>
    <property type="molecule type" value="Genomic_DNA"/>
</dbReference>
<proteinExistence type="predicted"/>
<dbReference type="AlphaFoldDB" id="A0A0B4D7H0"/>
<reference evidence="1 2" key="1">
    <citation type="submission" date="2014-12" db="EMBL/GenBank/DDBJ databases">
        <title>Genome sequencing of Arthrobacter phenanthrenivorans SWC37.</title>
        <authorList>
            <person name="Tan P.W."/>
            <person name="Chan K.-G."/>
        </authorList>
    </citation>
    <scope>NUCLEOTIDE SEQUENCE [LARGE SCALE GENOMIC DNA]</scope>
    <source>
        <strain evidence="1 2">SWC37</strain>
    </source>
</reference>
<name>A0A0B4D7H0_PSEPS</name>